<keyword evidence="4" id="KW-1185">Reference proteome</keyword>
<gene>
    <name evidence="3" type="ORF">CHU32_24015</name>
    <name evidence="2" type="ORF">CHU33_24465</name>
</gene>
<dbReference type="RefSeq" id="WP_103678530.1">
    <property type="nucleotide sequence ID" value="NZ_PQGD01000027.1"/>
</dbReference>
<comment type="caution">
    <text evidence="3">The sequence shown here is derived from an EMBL/GenBank/DDBJ whole genome shotgun (WGS) entry which is preliminary data.</text>
</comment>
<organism evidence="3 5">
    <name type="scientific">Superficieibacter electus</name>
    <dbReference type="NCBI Taxonomy" id="2022662"/>
    <lineage>
        <taxon>Bacteria</taxon>
        <taxon>Pseudomonadati</taxon>
        <taxon>Pseudomonadota</taxon>
        <taxon>Gammaproteobacteria</taxon>
        <taxon>Enterobacterales</taxon>
        <taxon>Enterobacteriaceae</taxon>
        <taxon>Superficieibacter</taxon>
    </lineage>
</organism>
<dbReference type="Proteomes" id="UP000237073">
    <property type="component" value="Unassembled WGS sequence"/>
</dbReference>
<evidence type="ECO:0000256" key="1">
    <source>
        <dbReference type="SAM" id="MobiDB-lite"/>
    </source>
</evidence>
<dbReference type="EMBL" id="PQGE01000031">
    <property type="protein sequence ID" value="POP41035.1"/>
    <property type="molecule type" value="Genomic_DNA"/>
</dbReference>
<evidence type="ECO:0000313" key="2">
    <source>
        <dbReference type="EMBL" id="POP41035.1"/>
    </source>
</evidence>
<accession>A0A2P5GIG2</accession>
<dbReference type="Proteomes" id="UP000247005">
    <property type="component" value="Unassembled WGS sequence"/>
</dbReference>
<evidence type="ECO:0000313" key="4">
    <source>
        <dbReference type="Proteomes" id="UP000237073"/>
    </source>
</evidence>
<evidence type="ECO:0000313" key="3">
    <source>
        <dbReference type="EMBL" id="POP42929.1"/>
    </source>
</evidence>
<dbReference type="EMBL" id="PQGD01000027">
    <property type="protein sequence ID" value="POP42929.1"/>
    <property type="molecule type" value="Genomic_DNA"/>
</dbReference>
<proteinExistence type="predicted"/>
<sequence length="62" mass="6584">MDSEGGRAWEKGHKNEVNTLTAASRYRAAASPCPAYERHNISGLHRTVGPVSAAPPGRLRAG</sequence>
<evidence type="ECO:0000313" key="5">
    <source>
        <dbReference type="Proteomes" id="UP000247005"/>
    </source>
</evidence>
<name>A0A2P5GIG2_9ENTR</name>
<dbReference type="AlphaFoldDB" id="A0A2P5GIG2"/>
<reference evidence="4 5" key="1">
    <citation type="submission" date="2018-01" db="EMBL/GenBank/DDBJ databases">
        <title>Superficieibacter electus gen. nov., sp. nov., an extended-spectrum beta-lactamase possessing member of the Enterobacteriaceae family, isolated from intensive care unit surfaces.</title>
        <authorList>
            <person name="Potter R.F."/>
            <person name="D'Souza A.W."/>
        </authorList>
    </citation>
    <scope>NUCLEOTIDE SEQUENCE [LARGE SCALE GENOMIC DNA]</scope>
    <source>
        <strain evidence="3 5">BP-1</strain>
        <strain evidence="2 4">BP-2</strain>
    </source>
</reference>
<feature type="region of interest" description="Disordered" evidence="1">
    <location>
        <begin position="42"/>
        <end position="62"/>
    </location>
</feature>
<protein>
    <submittedName>
        <fullName evidence="3">Uncharacterized protein</fullName>
    </submittedName>
</protein>